<dbReference type="RefSeq" id="XP_026630533.1">
    <property type="nucleotide sequence ID" value="XM_026776817.1"/>
</dbReference>
<accession>A0A3F3QE37</accession>
<dbReference type="AlphaFoldDB" id="A0A3F3QE37"/>
<dbReference type="Proteomes" id="UP000253729">
    <property type="component" value="Unassembled WGS sequence"/>
</dbReference>
<keyword evidence="2" id="KW-1185">Reference proteome</keyword>
<dbReference type="GeneID" id="38145173"/>
<evidence type="ECO:0000313" key="2">
    <source>
        <dbReference type="Proteomes" id="UP000253729"/>
    </source>
</evidence>
<sequence>MRMFFFPFWLGKADTFTIDTTFMTLRMARTLLFIVRISEESEIWVVVLLCMLYDTTRTHRPYTVDRQSCHV</sequence>
<organism evidence="1 2">
    <name type="scientific">Aspergillus welwitschiae</name>
    <dbReference type="NCBI Taxonomy" id="1341132"/>
    <lineage>
        <taxon>Eukaryota</taxon>
        <taxon>Fungi</taxon>
        <taxon>Dikarya</taxon>
        <taxon>Ascomycota</taxon>
        <taxon>Pezizomycotina</taxon>
        <taxon>Eurotiomycetes</taxon>
        <taxon>Eurotiomycetidae</taxon>
        <taxon>Eurotiales</taxon>
        <taxon>Aspergillaceae</taxon>
        <taxon>Aspergillus</taxon>
        <taxon>Aspergillus subgen. Circumdati</taxon>
    </lineage>
</organism>
<dbReference type="EMBL" id="KZ852035">
    <property type="protein sequence ID" value="RDH37511.1"/>
    <property type="molecule type" value="Genomic_DNA"/>
</dbReference>
<gene>
    <name evidence="1" type="ORF">BDQ94DRAFT_90595</name>
</gene>
<protein>
    <submittedName>
        <fullName evidence="1">Uncharacterized protein</fullName>
    </submittedName>
</protein>
<name>A0A3F3QE37_9EURO</name>
<evidence type="ECO:0000313" key="1">
    <source>
        <dbReference type="EMBL" id="RDH37511.1"/>
    </source>
</evidence>
<proteinExistence type="predicted"/>
<reference evidence="1 2" key="1">
    <citation type="submission" date="2018-07" db="EMBL/GenBank/DDBJ databases">
        <title>The genomes of Aspergillus section Nigri reveals drivers in fungal speciation.</title>
        <authorList>
            <consortium name="DOE Joint Genome Institute"/>
            <person name="Vesth T.C."/>
            <person name="Nybo J."/>
            <person name="Theobald S."/>
            <person name="Brandl J."/>
            <person name="Frisvad J.C."/>
            <person name="Nielsen K.F."/>
            <person name="Lyhne E.K."/>
            <person name="Kogle M.E."/>
            <person name="Kuo A."/>
            <person name="Riley R."/>
            <person name="Clum A."/>
            <person name="Nolan M."/>
            <person name="Lipzen A."/>
            <person name="Salamov A."/>
            <person name="Henrissat B."/>
            <person name="Wiebenga A."/>
            <person name="De vries R.P."/>
            <person name="Grigoriev I.V."/>
            <person name="Mortensen U.H."/>
            <person name="Andersen M.R."/>
            <person name="Baker S.E."/>
        </authorList>
    </citation>
    <scope>NUCLEOTIDE SEQUENCE [LARGE SCALE GENOMIC DNA]</scope>
    <source>
        <strain evidence="1 2">CBS 139.54b</strain>
    </source>
</reference>